<dbReference type="CDD" id="cd03448">
    <property type="entry name" value="HDE_HSD"/>
    <property type="match status" value="1"/>
</dbReference>
<dbReference type="GO" id="GO:0006635">
    <property type="term" value="P:fatty acid beta-oxidation"/>
    <property type="evidence" value="ECO:0007669"/>
    <property type="project" value="TreeGrafter"/>
</dbReference>
<dbReference type="PANTHER" id="PTHR13078:SF56">
    <property type="entry name" value="PEROXISOMAL MULTIFUNCTIONAL ENZYME TYPE 2"/>
    <property type="match status" value="1"/>
</dbReference>
<comment type="caution">
    <text evidence="4">The sequence shown here is derived from an EMBL/GenBank/DDBJ whole genome shotgun (WGS) entry which is preliminary data.</text>
</comment>
<accession>A0A7Y9IUW4</accession>
<protein>
    <submittedName>
        <fullName evidence="4">Acyl dehydratase</fullName>
    </submittedName>
</protein>
<dbReference type="GO" id="GO:0004300">
    <property type="term" value="F:enoyl-CoA hydratase activity"/>
    <property type="evidence" value="ECO:0007669"/>
    <property type="project" value="TreeGrafter"/>
</dbReference>
<feature type="domain" description="MaoC-like" evidence="2">
    <location>
        <begin position="160"/>
        <end position="267"/>
    </location>
</feature>
<organism evidence="4 5">
    <name type="scientific">Pigmentiphaga litoralis</name>
    <dbReference type="NCBI Taxonomy" id="516702"/>
    <lineage>
        <taxon>Bacteria</taxon>
        <taxon>Pseudomonadati</taxon>
        <taxon>Pseudomonadota</taxon>
        <taxon>Betaproteobacteria</taxon>
        <taxon>Burkholderiales</taxon>
        <taxon>Alcaligenaceae</taxon>
        <taxon>Pigmentiphaga</taxon>
    </lineage>
</organism>
<dbReference type="SUPFAM" id="SSF54637">
    <property type="entry name" value="Thioesterase/thiol ester dehydrase-isomerase"/>
    <property type="match status" value="2"/>
</dbReference>
<dbReference type="Pfam" id="PF01575">
    <property type="entry name" value="MaoC_dehydratas"/>
    <property type="match status" value="1"/>
</dbReference>
<name>A0A7Y9IUW4_9BURK</name>
<dbReference type="Pfam" id="PF22622">
    <property type="entry name" value="MFE-2_hydrat-2_N"/>
    <property type="match status" value="1"/>
</dbReference>
<dbReference type="RefSeq" id="WP_179587176.1">
    <property type="nucleotide sequence ID" value="NZ_JACBYR010000001.1"/>
</dbReference>
<dbReference type="GO" id="GO:0003857">
    <property type="term" value="F:(3S)-3-hydroxyacyl-CoA dehydrogenase (NAD+) activity"/>
    <property type="evidence" value="ECO:0007669"/>
    <property type="project" value="TreeGrafter"/>
</dbReference>
<keyword evidence="5" id="KW-1185">Reference proteome</keyword>
<sequence>MPLDYATLKHWEFPDVPQRYAAKDTMLYALGIGLGEDPSDTRQLHYVYEDGLAAFPTMSVVLGYPGFWMRDPRAGIDWVRLVHGEQRLRIHAPLPPEGEVVGRSRITHVIDKGADKGAIVVVERNVLNTDGVCLATLTQSTFCRGDGGFGEGDAPPPPLAATPDRPADASASLPVSPRAALIYRLSADPNPLHVDPAVAQAAGYPRPILHGLASFGMAAHAVVRERCDYDASRLRQLDARFSSPVYPGETLVFDLWDDGPGVVRFRARVAERDVVALSHGTAAFDLTATGSAAQEAA</sequence>
<reference evidence="4 5" key="1">
    <citation type="submission" date="2020-07" db="EMBL/GenBank/DDBJ databases">
        <title>Genomic Encyclopedia of Type Strains, Phase IV (KMG-V): Genome sequencing to study the core and pangenomes of soil and plant-associated prokaryotes.</title>
        <authorList>
            <person name="Whitman W."/>
        </authorList>
    </citation>
    <scope>NUCLEOTIDE SEQUENCE [LARGE SCALE GENOMIC DNA]</scope>
    <source>
        <strain evidence="4 5">SAS40</strain>
    </source>
</reference>
<gene>
    <name evidence="4" type="ORF">FHW18_002753</name>
</gene>
<evidence type="ECO:0000313" key="4">
    <source>
        <dbReference type="EMBL" id="NYE83482.1"/>
    </source>
</evidence>
<dbReference type="Gene3D" id="3.10.129.10">
    <property type="entry name" value="Hotdog Thioesterase"/>
    <property type="match status" value="1"/>
</dbReference>
<dbReference type="InterPro" id="IPR054357">
    <property type="entry name" value="MFE-2_N"/>
</dbReference>
<proteinExistence type="predicted"/>
<feature type="domain" description="Peroxisomal multifunctional enzyme type 2-like N-terminal" evidence="3">
    <location>
        <begin position="20"/>
        <end position="145"/>
    </location>
</feature>
<dbReference type="PANTHER" id="PTHR13078">
    <property type="entry name" value="PEROXISOMAL MULTIFUNCTIONAL ENZYME TYPE 2-RELATED"/>
    <property type="match status" value="1"/>
</dbReference>
<evidence type="ECO:0000259" key="2">
    <source>
        <dbReference type="Pfam" id="PF01575"/>
    </source>
</evidence>
<evidence type="ECO:0000256" key="1">
    <source>
        <dbReference type="SAM" id="MobiDB-lite"/>
    </source>
</evidence>
<feature type="region of interest" description="Disordered" evidence="1">
    <location>
        <begin position="147"/>
        <end position="170"/>
    </location>
</feature>
<dbReference type="InterPro" id="IPR029069">
    <property type="entry name" value="HotDog_dom_sf"/>
</dbReference>
<dbReference type="AlphaFoldDB" id="A0A7Y9IUW4"/>
<dbReference type="GO" id="GO:0044594">
    <property type="term" value="F:17-beta-hydroxysteroid dehydrogenase (NAD+) activity"/>
    <property type="evidence" value="ECO:0007669"/>
    <property type="project" value="TreeGrafter"/>
</dbReference>
<evidence type="ECO:0000259" key="3">
    <source>
        <dbReference type="Pfam" id="PF22622"/>
    </source>
</evidence>
<dbReference type="EMBL" id="JACBYR010000001">
    <property type="protein sequence ID" value="NYE83482.1"/>
    <property type="molecule type" value="Genomic_DNA"/>
</dbReference>
<evidence type="ECO:0000313" key="5">
    <source>
        <dbReference type="Proteomes" id="UP000542125"/>
    </source>
</evidence>
<dbReference type="Proteomes" id="UP000542125">
    <property type="component" value="Unassembled WGS sequence"/>
</dbReference>
<dbReference type="InterPro" id="IPR002539">
    <property type="entry name" value="MaoC-like_dom"/>
</dbReference>